<comment type="caution">
    <text evidence="2">The sequence shown here is derived from an EMBL/GenBank/DDBJ whole genome shotgun (WGS) entry which is preliminary data.</text>
</comment>
<protein>
    <recommendedName>
        <fullName evidence="4">DUF281 domain-containing protein</fullName>
    </recommendedName>
</protein>
<organism evidence="2 3">
    <name type="scientific">Caenorhabditis angaria</name>
    <dbReference type="NCBI Taxonomy" id="860376"/>
    <lineage>
        <taxon>Eukaryota</taxon>
        <taxon>Metazoa</taxon>
        <taxon>Ecdysozoa</taxon>
        <taxon>Nematoda</taxon>
        <taxon>Chromadorea</taxon>
        <taxon>Rhabditida</taxon>
        <taxon>Rhabditina</taxon>
        <taxon>Rhabditomorpha</taxon>
        <taxon>Rhabditoidea</taxon>
        <taxon>Rhabditidae</taxon>
        <taxon>Peloderinae</taxon>
        <taxon>Caenorhabditis</taxon>
    </lineage>
</organism>
<gene>
    <name evidence="2" type="ORF">CAMP_LOCUS11628</name>
</gene>
<evidence type="ECO:0008006" key="4">
    <source>
        <dbReference type="Google" id="ProtNLM"/>
    </source>
</evidence>
<dbReference type="OrthoDB" id="5835752at2759"/>
<name>A0A9P1N5Q5_9PELO</name>
<proteinExistence type="predicted"/>
<feature type="chain" id="PRO_5040302856" description="DUF281 domain-containing protein" evidence="1">
    <location>
        <begin position="21"/>
        <end position="231"/>
    </location>
</feature>
<accession>A0A9P1N5Q5</accession>
<evidence type="ECO:0000313" key="3">
    <source>
        <dbReference type="Proteomes" id="UP001152747"/>
    </source>
</evidence>
<reference evidence="2" key="1">
    <citation type="submission" date="2022-11" db="EMBL/GenBank/DDBJ databases">
        <authorList>
            <person name="Kikuchi T."/>
        </authorList>
    </citation>
    <scope>NUCLEOTIDE SEQUENCE</scope>
    <source>
        <strain evidence="2">PS1010</strain>
    </source>
</reference>
<evidence type="ECO:0000313" key="2">
    <source>
        <dbReference type="EMBL" id="CAI5448991.1"/>
    </source>
</evidence>
<evidence type="ECO:0000256" key="1">
    <source>
        <dbReference type="SAM" id="SignalP"/>
    </source>
</evidence>
<dbReference type="AlphaFoldDB" id="A0A9P1N5Q5"/>
<keyword evidence="3" id="KW-1185">Reference proteome</keyword>
<sequence length="231" mass="25413">MRVLFFLLTFSSIFVQNVFAQKLCYSCASQGLRSKWYLTGLPPVSSSLFTTSCDHTPAVTASCAGPCMVMSFTDPDTSGNTIQTYYVRGCHQTLTQSRADRFDDNSTRTFCEIDETYSLNGQDKTSGQSTRMVFLLCNDNECNNQQFDVNSRFTCDNQTTGLLNGNAVNCYDCLAKQGSNCFDSRCSKKYCLKKSVSIGGGTQILKTCSNVNIYGVDNTCQTNDVSMNPAG</sequence>
<feature type="signal peptide" evidence="1">
    <location>
        <begin position="1"/>
        <end position="20"/>
    </location>
</feature>
<keyword evidence="1" id="KW-0732">Signal</keyword>
<dbReference type="EMBL" id="CANHGI010000004">
    <property type="protein sequence ID" value="CAI5448991.1"/>
    <property type="molecule type" value="Genomic_DNA"/>
</dbReference>
<dbReference type="Proteomes" id="UP001152747">
    <property type="component" value="Unassembled WGS sequence"/>
</dbReference>